<keyword evidence="3" id="KW-1185">Reference proteome</keyword>
<dbReference type="AlphaFoldDB" id="A0A0K1Q506"/>
<reference evidence="2 3" key="1">
    <citation type="submission" date="2015-08" db="EMBL/GenBank/DDBJ databases">
        <authorList>
            <person name="Babu N.S."/>
            <person name="Beckwith C.J."/>
            <person name="Beseler K.G."/>
            <person name="Brison A."/>
            <person name="Carone J.V."/>
            <person name="Caskin T.P."/>
            <person name="Diamond M."/>
            <person name="Durham M.E."/>
            <person name="Foxe J.M."/>
            <person name="Go M."/>
            <person name="Henderson B.A."/>
            <person name="Jones I.B."/>
            <person name="McGettigan J.A."/>
            <person name="Micheletti S.J."/>
            <person name="Nasrallah M.E."/>
            <person name="Ortiz D."/>
            <person name="Piller C.R."/>
            <person name="Privatt S.R."/>
            <person name="Schneider S.L."/>
            <person name="Sharp S."/>
            <person name="Smith T.C."/>
            <person name="Stanton J.D."/>
            <person name="Ullery H.E."/>
            <person name="Wilson R.J."/>
            <person name="Serrano M.G."/>
            <person name="Buck G."/>
            <person name="Lee V."/>
            <person name="Wang Y."/>
            <person name="Carvalho R."/>
            <person name="Voegtly L."/>
            <person name="Shi R."/>
            <person name="Duckworth R."/>
            <person name="Johnson A."/>
            <person name="Loviza R."/>
            <person name="Walstead R."/>
            <person name="Shah Z."/>
            <person name="Kiflezghi M."/>
            <person name="Wade K."/>
            <person name="Ball S.L."/>
            <person name="Bradley K.W."/>
            <person name="Asai D.J."/>
            <person name="Bowman C.A."/>
            <person name="Russell D.A."/>
            <person name="Pope W.H."/>
            <person name="Jacobs-Sera D."/>
            <person name="Hendrix R.W."/>
            <person name="Hatfull G.F."/>
        </authorList>
    </citation>
    <scope>NUCLEOTIDE SEQUENCE [LARGE SCALE GENOMIC DNA]</scope>
    <source>
        <strain evidence="2 3">DSM 27648</strain>
    </source>
</reference>
<keyword evidence="1" id="KW-0472">Membrane</keyword>
<evidence type="ECO:0000256" key="1">
    <source>
        <dbReference type="SAM" id="Phobius"/>
    </source>
</evidence>
<evidence type="ECO:0000313" key="2">
    <source>
        <dbReference type="EMBL" id="AKV00732.1"/>
    </source>
</evidence>
<feature type="transmembrane region" description="Helical" evidence="1">
    <location>
        <begin position="12"/>
        <end position="39"/>
    </location>
</feature>
<sequence>MRPKLGFPGVVLLHLAFAIAMPGLWSFGLVMVAMATLFLPAASSSRRNGRISDVSRVS</sequence>
<evidence type="ECO:0000313" key="3">
    <source>
        <dbReference type="Proteomes" id="UP000064967"/>
    </source>
</evidence>
<dbReference type="EMBL" id="CP012333">
    <property type="protein sequence ID" value="AKV00732.1"/>
    <property type="molecule type" value="Genomic_DNA"/>
</dbReference>
<dbReference type="KEGG" id="llu:AKJ09_07395"/>
<name>A0A0K1Q506_9BACT</name>
<accession>A0A0K1Q506</accession>
<keyword evidence="1" id="KW-0812">Transmembrane</keyword>
<proteinExistence type="predicted"/>
<organism evidence="2 3">
    <name type="scientific">Labilithrix luteola</name>
    <dbReference type="NCBI Taxonomy" id="1391654"/>
    <lineage>
        <taxon>Bacteria</taxon>
        <taxon>Pseudomonadati</taxon>
        <taxon>Myxococcota</taxon>
        <taxon>Polyangia</taxon>
        <taxon>Polyangiales</taxon>
        <taxon>Labilitrichaceae</taxon>
        <taxon>Labilithrix</taxon>
    </lineage>
</organism>
<gene>
    <name evidence="2" type="ORF">AKJ09_07395</name>
</gene>
<dbReference type="STRING" id="1391654.AKJ09_07395"/>
<protein>
    <submittedName>
        <fullName evidence="2">Uncharacterized protein</fullName>
    </submittedName>
</protein>
<keyword evidence="1" id="KW-1133">Transmembrane helix</keyword>
<dbReference type="Proteomes" id="UP000064967">
    <property type="component" value="Chromosome"/>
</dbReference>